<evidence type="ECO:0000256" key="1">
    <source>
        <dbReference type="SAM" id="Phobius"/>
    </source>
</evidence>
<reference evidence="2 3" key="1">
    <citation type="submission" date="2023-03" db="EMBL/GenBank/DDBJ databases">
        <title>Isolation and description of six Streptomyces strains from soil environments, able to metabolize different microbial glucans.</title>
        <authorList>
            <person name="Widen T."/>
            <person name="Larsbrink J."/>
        </authorList>
    </citation>
    <scope>NUCLEOTIDE SEQUENCE [LARGE SCALE GENOMIC DNA]</scope>
    <source>
        <strain evidence="2 3">Alt2</strain>
    </source>
</reference>
<evidence type="ECO:0000313" key="2">
    <source>
        <dbReference type="EMBL" id="WLQ59692.1"/>
    </source>
</evidence>
<sequence>MGTDEMSLLRELRAEAPVPDRAALAEGRQRLTEAAGRRRRLRADWRIAAVATAAAVVMGAAVSGQVLGGEQGAQQGASPVVVSELGSAAQVLRDAAGEVADDPVPAPRAGQWVYTKELVADTKGGSQLGGPGSAVTEDVQRELVALAKEGRSGDEAGGLRVIEHWYRYADPDFENGKSGDDHSPRERFQFLADLPSDLEQVKKRARAFYPGEDETTAEHDFRALSVLALSYPADPKGLASVYRAMATIPGIEAVQTQDVLNRPAIGIHLPGERDLLLLNAQTSLYAGEGSLDSPAGFIVTARAAAAVVDEKGRRS</sequence>
<dbReference type="InterPro" id="IPR047789">
    <property type="entry name" value="CU044_5270-like"/>
</dbReference>
<name>A0ABY9IW39_9ACTN</name>
<keyword evidence="1" id="KW-1133">Transmembrane helix</keyword>
<keyword evidence="1" id="KW-0812">Transmembrane</keyword>
<accession>A0ABY9IW39</accession>
<organism evidence="2 3">
    <name type="scientific">Streptomyces poriferorum</name>
    <dbReference type="NCBI Taxonomy" id="2798799"/>
    <lineage>
        <taxon>Bacteria</taxon>
        <taxon>Bacillati</taxon>
        <taxon>Actinomycetota</taxon>
        <taxon>Actinomycetes</taxon>
        <taxon>Kitasatosporales</taxon>
        <taxon>Streptomycetaceae</taxon>
        <taxon>Streptomyces</taxon>
    </lineage>
</organism>
<dbReference type="RefSeq" id="WP_219574361.1">
    <property type="nucleotide sequence ID" value="NZ_CP120988.1"/>
</dbReference>
<proteinExistence type="predicted"/>
<dbReference type="NCBIfam" id="NF038083">
    <property type="entry name" value="CU044_5270_fam"/>
    <property type="match status" value="1"/>
</dbReference>
<protein>
    <submittedName>
        <fullName evidence="2">CU044_5270 family protein</fullName>
    </submittedName>
</protein>
<dbReference type="Proteomes" id="UP001235744">
    <property type="component" value="Chromosome"/>
</dbReference>
<keyword evidence="3" id="KW-1185">Reference proteome</keyword>
<keyword evidence="1" id="KW-0472">Membrane</keyword>
<dbReference type="EMBL" id="CP120988">
    <property type="protein sequence ID" value="WLQ59692.1"/>
    <property type="molecule type" value="Genomic_DNA"/>
</dbReference>
<feature type="transmembrane region" description="Helical" evidence="1">
    <location>
        <begin position="47"/>
        <end position="68"/>
    </location>
</feature>
<gene>
    <name evidence="2" type="ORF">P8A19_31585</name>
</gene>
<evidence type="ECO:0000313" key="3">
    <source>
        <dbReference type="Proteomes" id="UP001235744"/>
    </source>
</evidence>